<evidence type="ECO:0000256" key="4">
    <source>
        <dbReference type="PROSITE-ProRule" id="PRU00335"/>
    </source>
</evidence>
<sequence>MTDPLPDPLTDPRQQAILMSAQRAFATYGVRKTSMEDIARGAGMSRPALYLHFRNKGDIYRALVVFYYDHAAQAVAAALAGEGGDEGDIAARLAAAFAAQGGAVTELMLTSPHGLELLDMGPTNAADLVQAGEARLTALYADWLTRMAVAGQVTLTGPASEIAATFTAALKGIKCAVPDYPSYRARVAQLAALMGAGLTPR</sequence>
<dbReference type="PANTHER" id="PTHR30055">
    <property type="entry name" value="HTH-TYPE TRANSCRIPTIONAL REGULATOR RUTR"/>
    <property type="match status" value="1"/>
</dbReference>
<dbReference type="AlphaFoldDB" id="A0A4V2Z8F6"/>
<dbReference type="InterPro" id="IPR009057">
    <property type="entry name" value="Homeodomain-like_sf"/>
</dbReference>
<dbReference type="InterPro" id="IPR001647">
    <property type="entry name" value="HTH_TetR"/>
</dbReference>
<evidence type="ECO:0000256" key="2">
    <source>
        <dbReference type="ARBA" id="ARBA00023125"/>
    </source>
</evidence>
<dbReference type="EMBL" id="SMFP01000002">
    <property type="protein sequence ID" value="TDE40176.1"/>
    <property type="molecule type" value="Genomic_DNA"/>
</dbReference>
<keyword evidence="3" id="KW-0804">Transcription</keyword>
<reference evidence="6 7" key="1">
    <citation type="submission" date="2019-03" db="EMBL/GenBank/DDBJ databases">
        <authorList>
            <person name="Zhang S."/>
        </authorList>
    </citation>
    <scope>NUCLEOTIDE SEQUENCE [LARGE SCALE GENOMIC DNA]</scope>
    <source>
        <strain evidence="6 7">S4J41</strain>
    </source>
</reference>
<dbReference type="Proteomes" id="UP000294662">
    <property type="component" value="Unassembled WGS sequence"/>
</dbReference>
<dbReference type="InterPro" id="IPR050109">
    <property type="entry name" value="HTH-type_TetR-like_transc_reg"/>
</dbReference>
<evidence type="ECO:0000259" key="5">
    <source>
        <dbReference type="PROSITE" id="PS50977"/>
    </source>
</evidence>
<accession>A0A4V2Z8F6</accession>
<dbReference type="GO" id="GO:0000976">
    <property type="term" value="F:transcription cis-regulatory region binding"/>
    <property type="evidence" value="ECO:0007669"/>
    <property type="project" value="TreeGrafter"/>
</dbReference>
<evidence type="ECO:0000256" key="3">
    <source>
        <dbReference type="ARBA" id="ARBA00023163"/>
    </source>
</evidence>
<keyword evidence="7" id="KW-1185">Reference proteome</keyword>
<gene>
    <name evidence="6" type="ORF">E1B25_04275</name>
</gene>
<dbReference type="PROSITE" id="PS50977">
    <property type="entry name" value="HTH_TETR_2"/>
    <property type="match status" value="1"/>
</dbReference>
<feature type="domain" description="HTH tetR-type" evidence="5">
    <location>
        <begin position="11"/>
        <end position="71"/>
    </location>
</feature>
<name>A0A4V2Z8F6_9RHOB</name>
<evidence type="ECO:0000256" key="1">
    <source>
        <dbReference type="ARBA" id="ARBA00023015"/>
    </source>
</evidence>
<evidence type="ECO:0000313" key="6">
    <source>
        <dbReference type="EMBL" id="TDE40176.1"/>
    </source>
</evidence>
<organism evidence="6 7">
    <name type="scientific">Antarcticimicrobium sediminis</name>
    <dbReference type="NCBI Taxonomy" id="2546227"/>
    <lineage>
        <taxon>Bacteria</taxon>
        <taxon>Pseudomonadati</taxon>
        <taxon>Pseudomonadota</taxon>
        <taxon>Alphaproteobacteria</taxon>
        <taxon>Rhodobacterales</taxon>
        <taxon>Paracoccaceae</taxon>
        <taxon>Antarcticimicrobium</taxon>
    </lineage>
</organism>
<dbReference type="Gene3D" id="1.10.10.60">
    <property type="entry name" value="Homeodomain-like"/>
    <property type="match status" value="1"/>
</dbReference>
<dbReference type="Pfam" id="PF00440">
    <property type="entry name" value="TetR_N"/>
    <property type="match status" value="1"/>
</dbReference>
<feature type="DNA-binding region" description="H-T-H motif" evidence="4">
    <location>
        <begin position="34"/>
        <end position="53"/>
    </location>
</feature>
<proteinExistence type="predicted"/>
<dbReference type="Gene3D" id="1.10.357.10">
    <property type="entry name" value="Tetracycline Repressor, domain 2"/>
    <property type="match status" value="1"/>
</dbReference>
<protein>
    <submittedName>
        <fullName evidence="6">TetR/AcrR family transcriptional regulator</fullName>
    </submittedName>
</protein>
<dbReference type="RefSeq" id="WP_132827433.1">
    <property type="nucleotide sequence ID" value="NZ_SMFP01000002.1"/>
</dbReference>
<evidence type="ECO:0000313" key="7">
    <source>
        <dbReference type="Proteomes" id="UP000294662"/>
    </source>
</evidence>
<keyword evidence="1" id="KW-0805">Transcription regulation</keyword>
<comment type="caution">
    <text evidence="6">The sequence shown here is derived from an EMBL/GenBank/DDBJ whole genome shotgun (WGS) entry which is preliminary data.</text>
</comment>
<dbReference type="OrthoDB" id="9802802at2"/>
<dbReference type="PANTHER" id="PTHR30055:SF234">
    <property type="entry name" value="HTH-TYPE TRANSCRIPTIONAL REGULATOR BETI"/>
    <property type="match status" value="1"/>
</dbReference>
<dbReference type="PRINTS" id="PR00455">
    <property type="entry name" value="HTHTETR"/>
</dbReference>
<keyword evidence="2 4" id="KW-0238">DNA-binding</keyword>
<dbReference type="SUPFAM" id="SSF46689">
    <property type="entry name" value="Homeodomain-like"/>
    <property type="match status" value="1"/>
</dbReference>
<dbReference type="GO" id="GO:0003700">
    <property type="term" value="F:DNA-binding transcription factor activity"/>
    <property type="evidence" value="ECO:0007669"/>
    <property type="project" value="TreeGrafter"/>
</dbReference>